<dbReference type="Proteomes" id="UP000736672">
    <property type="component" value="Unassembled WGS sequence"/>
</dbReference>
<evidence type="ECO:0000256" key="1">
    <source>
        <dbReference type="SAM" id="MobiDB-lite"/>
    </source>
</evidence>
<feature type="compositionally biased region" description="Polar residues" evidence="1">
    <location>
        <begin position="292"/>
        <end position="306"/>
    </location>
</feature>
<reference evidence="2" key="1">
    <citation type="journal article" date="2021" name="Nat. Commun.">
        <title>Genetic determinants of endophytism in the Arabidopsis root mycobiome.</title>
        <authorList>
            <person name="Mesny F."/>
            <person name="Miyauchi S."/>
            <person name="Thiergart T."/>
            <person name="Pickel B."/>
            <person name="Atanasova L."/>
            <person name="Karlsson M."/>
            <person name="Huettel B."/>
            <person name="Barry K.W."/>
            <person name="Haridas S."/>
            <person name="Chen C."/>
            <person name="Bauer D."/>
            <person name="Andreopoulos W."/>
            <person name="Pangilinan J."/>
            <person name="LaButti K."/>
            <person name="Riley R."/>
            <person name="Lipzen A."/>
            <person name="Clum A."/>
            <person name="Drula E."/>
            <person name="Henrissat B."/>
            <person name="Kohler A."/>
            <person name="Grigoriev I.V."/>
            <person name="Martin F.M."/>
            <person name="Hacquard S."/>
        </authorList>
    </citation>
    <scope>NUCLEOTIDE SEQUENCE</scope>
    <source>
        <strain evidence="2">FSSC 5 MPI-SDFR-AT-0091</strain>
    </source>
</reference>
<feature type="compositionally biased region" description="Basic residues" evidence="1">
    <location>
        <begin position="317"/>
        <end position="330"/>
    </location>
</feature>
<comment type="caution">
    <text evidence="2">The sequence shown here is derived from an EMBL/GenBank/DDBJ whole genome shotgun (WGS) entry which is preliminary data.</text>
</comment>
<organism evidence="2 3">
    <name type="scientific">Fusarium solani</name>
    <name type="common">Filamentous fungus</name>
    <dbReference type="NCBI Taxonomy" id="169388"/>
    <lineage>
        <taxon>Eukaryota</taxon>
        <taxon>Fungi</taxon>
        <taxon>Dikarya</taxon>
        <taxon>Ascomycota</taxon>
        <taxon>Pezizomycotina</taxon>
        <taxon>Sordariomycetes</taxon>
        <taxon>Hypocreomycetidae</taxon>
        <taxon>Hypocreales</taxon>
        <taxon>Nectriaceae</taxon>
        <taxon>Fusarium</taxon>
        <taxon>Fusarium solani species complex</taxon>
    </lineage>
</organism>
<accession>A0A9P9G0G7</accession>
<feature type="region of interest" description="Disordered" evidence="1">
    <location>
        <begin position="268"/>
        <end position="345"/>
    </location>
</feature>
<evidence type="ECO:0000313" key="2">
    <source>
        <dbReference type="EMBL" id="KAH7229953.1"/>
    </source>
</evidence>
<sequence length="494" mass="55419">MRGLDQSLRELPSTPLSSQDLSQWQRAVERVLRYYPSWNPLGEKQPVYDHLVEQDQTSSDFATKVRELVHIEDDIITPSRRRLAQTGNISMADILAYLELLRKSNIGVHITTVIPRHELDSFVGGLNREKTWIVPVHDELGWAFAAVYPDGIHKYNMSEPRSETGPSAWPRSQSWDTEDAGVIMLLDIRLIVNGFAHVADEVLNDGLPHFRNRLLVELICGQLDPDEPIVAAAAKHVTSLLGSEQQVDSEYFLAALGDRLEQSYEVSLDHSLQSAEPQAASDINGNIDRPVESSTSNASDHISFSIATGAPGAPVSRGKKKSQRRRRPPRRSPAPETLPPTQSNDFNNILEVLSSAVIVARSVGASSRTEMHALCSVIESTAQPSDFHHRFCKANLYDQVVTETIEGYDIDPRRLREYKGYVEKIRNAQVHESEIKAIEDECRLWMGLRKWCENQKIYEYTLLCAIPKGHPFSVCTLTQLQIACMTAMIPCDTS</sequence>
<protein>
    <submittedName>
        <fullName evidence="2">Uncharacterized protein</fullName>
    </submittedName>
</protein>
<dbReference type="AlphaFoldDB" id="A0A9P9G0G7"/>
<gene>
    <name evidence="2" type="ORF">B0J15DRAFT_473206</name>
</gene>
<dbReference type="EMBL" id="JAGTJS010000042">
    <property type="protein sequence ID" value="KAH7229953.1"/>
    <property type="molecule type" value="Genomic_DNA"/>
</dbReference>
<dbReference type="OrthoDB" id="5043919at2759"/>
<feature type="compositionally biased region" description="Polar residues" evidence="1">
    <location>
        <begin position="270"/>
        <end position="284"/>
    </location>
</feature>
<name>A0A9P9G0G7_FUSSL</name>
<evidence type="ECO:0000313" key="3">
    <source>
        <dbReference type="Proteomes" id="UP000736672"/>
    </source>
</evidence>
<proteinExistence type="predicted"/>
<keyword evidence="3" id="KW-1185">Reference proteome</keyword>